<reference evidence="1 2" key="1">
    <citation type="submission" date="2013-07" db="EMBL/GenBank/DDBJ databases">
        <authorList>
            <person name="Schaap P.J."/>
            <person name="Mehboob F."/>
            <person name="Oosterkamp M.J."/>
            <person name="de Vos W.M."/>
            <person name="Stams A.J.M."/>
            <person name="Koehorst J.J."/>
        </authorList>
    </citation>
    <scope>NUCLEOTIDE SEQUENCE [LARGE SCALE GENOMIC DNA]</scope>
    <source>
        <strain evidence="1 2">AW-1</strain>
    </source>
</reference>
<dbReference type="AlphaFoldDB" id="V4QCP8"/>
<evidence type="ECO:0000313" key="2">
    <source>
        <dbReference type="Proteomes" id="UP000017822"/>
    </source>
</evidence>
<accession>V4QCP8</accession>
<protein>
    <submittedName>
        <fullName evidence="1">Uncharacterized protein</fullName>
    </submittedName>
</protein>
<comment type="caution">
    <text evidence="1">The sequence shown here is derived from an EMBL/GenBank/DDBJ whole genome shotgun (WGS) entry which is preliminary data.</text>
</comment>
<dbReference type="EMBL" id="AOFQ01000030">
    <property type="protein sequence ID" value="ESQ99562.1"/>
    <property type="molecule type" value="Genomic_DNA"/>
</dbReference>
<name>V4QCP8_STUCH</name>
<proteinExistence type="predicted"/>
<dbReference type="Proteomes" id="UP000017822">
    <property type="component" value="Unassembled WGS sequence"/>
</dbReference>
<organism evidence="1 2">
    <name type="scientific">Stutzerimonas chloritidismutans AW-1</name>
    <dbReference type="NCBI Taxonomy" id="1263865"/>
    <lineage>
        <taxon>Bacteria</taxon>
        <taxon>Pseudomonadati</taxon>
        <taxon>Pseudomonadota</taxon>
        <taxon>Gammaproteobacteria</taxon>
        <taxon>Pseudomonadales</taxon>
        <taxon>Pseudomonadaceae</taxon>
        <taxon>Stutzerimonas</taxon>
    </lineage>
</organism>
<evidence type="ECO:0000313" key="1">
    <source>
        <dbReference type="EMBL" id="ESQ99562.1"/>
    </source>
</evidence>
<sequence length="89" mass="9345">MIARKGLLLGAPGLLARRPGGARYQVGWIGELADRVKFVESMQTGRAGQTIPVVAATLPPAVNPGLANIGMGKRTEIARFAMYAVLITA</sequence>
<gene>
    <name evidence="1" type="ORF">F753_10325</name>
</gene>